<dbReference type="eggNOG" id="KOG3973">
    <property type="taxonomic scope" value="Eukaryota"/>
</dbReference>
<evidence type="ECO:0000313" key="2">
    <source>
        <dbReference type="EMBL" id="EGC37340.1"/>
    </source>
</evidence>
<dbReference type="VEuPathDB" id="AmoebaDB:DICPUDRAFT_30483"/>
<dbReference type="STRING" id="5786.F0ZFE4"/>
<dbReference type="PANTHER" id="PTHR31353:SF1">
    <property type="entry name" value="PROTEIN FAM98B"/>
    <property type="match status" value="1"/>
</dbReference>
<evidence type="ECO:0000313" key="3">
    <source>
        <dbReference type="Proteomes" id="UP000001064"/>
    </source>
</evidence>
<keyword evidence="3" id="KW-1185">Reference proteome</keyword>
<dbReference type="PANTHER" id="PTHR31353">
    <property type="entry name" value="FAM98"/>
    <property type="match status" value="1"/>
</dbReference>
<dbReference type="Proteomes" id="UP000001064">
    <property type="component" value="Unassembled WGS sequence"/>
</dbReference>
<organism evidence="2 3">
    <name type="scientific">Dictyostelium purpureum</name>
    <name type="common">Slime mold</name>
    <dbReference type="NCBI Taxonomy" id="5786"/>
    <lineage>
        <taxon>Eukaryota</taxon>
        <taxon>Amoebozoa</taxon>
        <taxon>Evosea</taxon>
        <taxon>Eumycetozoa</taxon>
        <taxon>Dictyostelia</taxon>
        <taxon>Dictyosteliales</taxon>
        <taxon>Dictyosteliaceae</taxon>
        <taxon>Dictyostelium</taxon>
    </lineage>
</organism>
<accession>F0ZFE4</accession>
<evidence type="ECO:0000256" key="1">
    <source>
        <dbReference type="ARBA" id="ARBA00007218"/>
    </source>
</evidence>
<protein>
    <submittedName>
        <fullName evidence="2">Uncharacterized protein</fullName>
    </submittedName>
</protein>
<dbReference type="AlphaFoldDB" id="F0ZFE4"/>
<reference evidence="3" key="1">
    <citation type="journal article" date="2011" name="Genome Biol.">
        <title>Comparative genomics of the social amoebae Dictyostelium discoideum and Dictyostelium purpureum.</title>
        <authorList>
            <consortium name="US DOE Joint Genome Institute (JGI-PGF)"/>
            <person name="Sucgang R."/>
            <person name="Kuo A."/>
            <person name="Tian X."/>
            <person name="Salerno W."/>
            <person name="Parikh A."/>
            <person name="Feasley C.L."/>
            <person name="Dalin E."/>
            <person name="Tu H."/>
            <person name="Huang E."/>
            <person name="Barry K."/>
            <person name="Lindquist E."/>
            <person name="Shapiro H."/>
            <person name="Bruce D."/>
            <person name="Schmutz J."/>
            <person name="Salamov A."/>
            <person name="Fey P."/>
            <person name="Gaudet P."/>
            <person name="Anjard C."/>
            <person name="Babu M.M."/>
            <person name="Basu S."/>
            <person name="Bushmanova Y."/>
            <person name="van der Wel H."/>
            <person name="Katoh-Kurasawa M."/>
            <person name="Dinh C."/>
            <person name="Coutinho P.M."/>
            <person name="Saito T."/>
            <person name="Elias M."/>
            <person name="Schaap P."/>
            <person name="Kay R.R."/>
            <person name="Henrissat B."/>
            <person name="Eichinger L."/>
            <person name="Rivero F."/>
            <person name="Putnam N.H."/>
            <person name="West C.M."/>
            <person name="Loomis W.F."/>
            <person name="Chisholm R.L."/>
            <person name="Shaulsky G."/>
            <person name="Strassmann J.E."/>
            <person name="Queller D.C."/>
            <person name="Kuspa A."/>
            <person name="Grigoriev I.V."/>
        </authorList>
    </citation>
    <scope>NUCLEOTIDE SEQUENCE [LARGE SCALE GENOMIC DNA]</scope>
    <source>
        <strain evidence="3">QSDP1</strain>
    </source>
</reference>
<dbReference type="Pfam" id="PF10239">
    <property type="entry name" value="DUF2465"/>
    <property type="match status" value="1"/>
</dbReference>
<dbReference type="OMA" id="CDWVNDQ"/>
<dbReference type="GeneID" id="10500006"/>
<dbReference type="KEGG" id="dpp:DICPUDRAFT_30483"/>
<sequence>KMEFENYRIQNIIDDITLLRIECDWVNDQTEESFKSIIEKGKSDFLYHELIWAIGKELSVYFNIEWPANEKVEKLGEFNSILESSINKLLKDSGFDKTEETYENRISMIEYLFLQLQTLQLDLFEKFDNTKEKEKEKEMDSEEMKDVEIVNQEDYIISEIQVLSDLFSIEFNNYDNLSNTLGLISDKIKDTLKLLPSDFISEPFFKRTSFNDQEKEEIETMSKTMYQDYKKRSIVLQKRLDVTVESLLWNERVADKLKEIKRNVNYFIQSLPSITHYTYFDLINVHRDLLQIKRTSQHSVSAATLNSVIIGKVPDRGGRTNDRKIPMPSFHKRVELSSSMDGHKHNKKYFKKK</sequence>
<dbReference type="EMBL" id="GL871002">
    <property type="protein sequence ID" value="EGC37340.1"/>
    <property type="molecule type" value="Genomic_DNA"/>
</dbReference>
<dbReference type="RefSeq" id="XP_003286154.1">
    <property type="nucleotide sequence ID" value="XM_003286106.1"/>
</dbReference>
<dbReference type="GO" id="GO:0072669">
    <property type="term" value="C:tRNA-splicing ligase complex"/>
    <property type="evidence" value="ECO:0000318"/>
    <property type="project" value="GO_Central"/>
</dbReference>
<proteinExistence type="inferred from homology"/>
<dbReference type="OrthoDB" id="512356at2759"/>
<dbReference type="InParanoid" id="F0ZFE4"/>
<gene>
    <name evidence="2" type="ORF">DICPUDRAFT_30483</name>
</gene>
<dbReference type="InterPro" id="IPR018797">
    <property type="entry name" value="FAM98"/>
</dbReference>
<name>F0ZFE4_DICPU</name>
<comment type="similarity">
    <text evidence="1">Belongs to the FAM98 family.</text>
</comment>
<feature type="non-terminal residue" evidence="2">
    <location>
        <position position="353"/>
    </location>
</feature>
<dbReference type="FunCoup" id="F0ZFE4">
    <property type="interactions" value="1"/>
</dbReference>